<sequence>MIRQLTEKDHEQCYSYVSGKPAENLFIIGDIEAFGYNEPFQKVWGDFNEDGELQGILLKYEANYIPFSHGDFDAGGFAGIMKADPEWGILSGLEEVTVKLEPFLERRAEKRVLYYAKCVKLEETFSHRPGVTVKKAGIEDTERILELHKQIEEFTSAGESVESKRRNMEKGASRTYYVEEEGRMVSAASTAAENSLSAMVVGVCTLNDHKRKGYATQCMLELCGHVLSEGRELCLFYDNPEAGKIYKRIGFKDIGMWTMYECS</sequence>
<dbReference type="Proteomes" id="UP001377337">
    <property type="component" value="Chromosome"/>
</dbReference>
<evidence type="ECO:0000313" key="2">
    <source>
        <dbReference type="EMBL" id="WXB97950.1"/>
    </source>
</evidence>
<name>A0ABZ2NL68_9BACI</name>
<dbReference type="EMBL" id="CP147407">
    <property type="protein sequence ID" value="WXB97950.1"/>
    <property type="molecule type" value="Genomic_DNA"/>
</dbReference>
<accession>A0ABZ2NL68</accession>
<dbReference type="SUPFAM" id="SSF55729">
    <property type="entry name" value="Acyl-CoA N-acyltransferases (Nat)"/>
    <property type="match status" value="1"/>
</dbReference>
<dbReference type="InterPro" id="IPR027365">
    <property type="entry name" value="GNAT_acetyltra_YdfB-like"/>
</dbReference>
<dbReference type="InterPro" id="IPR000182">
    <property type="entry name" value="GNAT_dom"/>
</dbReference>
<feature type="domain" description="N-acetyltransferase" evidence="1">
    <location>
        <begin position="131"/>
        <end position="263"/>
    </location>
</feature>
<protein>
    <submittedName>
        <fullName evidence="2">GNAT family N-acetyltransferase</fullName>
        <ecNumber evidence="2">2.3.1.-</ecNumber>
    </submittedName>
</protein>
<dbReference type="RefSeq" id="WP_338780706.1">
    <property type="nucleotide sequence ID" value="NZ_CP147407.1"/>
</dbReference>
<dbReference type="Pfam" id="PF12746">
    <property type="entry name" value="GNAT_acetyltran"/>
    <property type="match status" value="1"/>
</dbReference>
<dbReference type="PROSITE" id="PS51186">
    <property type="entry name" value="GNAT"/>
    <property type="match status" value="1"/>
</dbReference>
<organism evidence="2 3">
    <name type="scientific">Metabacillus sediminis</name>
    <dbReference type="NCBI Taxonomy" id="3117746"/>
    <lineage>
        <taxon>Bacteria</taxon>
        <taxon>Bacillati</taxon>
        <taxon>Bacillota</taxon>
        <taxon>Bacilli</taxon>
        <taxon>Bacillales</taxon>
        <taxon>Bacillaceae</taxon>
        <taxon>Metabacillus</taxon>
    </lineage>
</organism>
<keyword evidence="2" id="KW-0808">Transferase</keyword>
<reference evidence="2 3" key="1">
    <citation type="submission" date="2024-02" db="EMBL/GenBank/DDBJ databases">
        <title>Seven novel Bacillus-like species.</title>
        <authorList>
            <person name="Liu G."/>
        </authorList>
    </citation>
    <scope>NUCLEOTIDE SEQUENCE [LARGE SCALE GENOMIC DNA]</scope>
    <source>
        <strain evidence="2 3">FJAT-52054</strain>
    </source>
</reference>
<evidence type="ECO:0000313" key="3">
    <source>
        <dbReference type="Proteomes" id="UP001377337"/>
    </source>
</evidence>
<dbReference type="EC" id="2.3.1.-" evidence="2"/>
<keyword evidence="2" id="KW-0012">Acyltransferase</keyword>
<evidence type="ECO:0000259" key="1">
    <source>
        <dbReference type="PROSITE" id="PS51186"/>
    </source>
</evidence>
<gene>
    <name evidence="2" type="ORF">WCV65_05590</name>
</gene>
<proteinExistence type="predicted"/>
<dbReference type="GO" id="GO:0016746">
    <property type="term" value="F:acyltransferase activity"/>
    <property type="evidence" value="ECO:0007669"/>
    <property type="project" value="UniProtKB-KW"/>
</dbReference>
<dbReference type="InterPro" id="IPR016181">
    <property type="entry name" value="Acyl_CoA_acyltransferase"/>
</dbReference>
<keyword evidence="3" id="KW-1185">Reference proteome</keyword>
<dbReference type="Gene3D" id="3.40.630.30">
    <property type="match status" value="1"/>
</dbReference>